<protein>
    <submittedName>
        <fullName evidence="2">Uncharacterized protein</fullName>
    </submittedName>
</protein>
<accession>A0A561T771</accession>
<dbReference type="EMBL" id="VIWT01000004">
    <property type="protein sequence ID" value="TWF82963.1"/>
    <property type="molecule type" value="Genomic_DNA"/>
</dbReference>
<gene>
    <name evidence="2" type="ORF">FHX73_14446</name>
</gene>
<name>A0A561T771_9ACTN</name>
<proteinExistence type="predicted"/>
<keyword evidence="1" id="KW-1133">Transmembrane helix</keyword>
<keyword evidence="1" id="KW-0472">Membrane</keyword>
<evidence type="ECO:0000313" key="2">
    <source>
        <dbReference type="EMBL" id="TWF82963.1"/>
    </source>
</evidence>
<keyword evidence="1" id="KW-0812">Transmembrane</keyword>
<reference evidence="2 3" key="1">
    <citation type="submission" date="2019-06" db="EMBL/GenBank/DDBJ databases">
        <title>Sequencing the genomes of 1000 actinobacteria strains.</title>
        <authorList>
            <person name="Klenk H.-P."/>
        </authorList>
    </citation>
    <scope>NUCLEOTIDE SEQUENCE [LARGE SCALE GENOMIC DNA]</scope>
    <source>
        <strain evidence="2 3">DSM 44826</strain>
    </source>
</reference>
<feature type="transmembrane region" description="Helical" evidence="1">
    <location>
        <begin position="55"/>
        <end position="74"/>
    </location>
</feature>
<dbReference type="Proteomes" id="UP000317940">
    <property type="component" value="Unassembled WGS sequence"/>
</dbReference>
<evidence type="ECO:0000256" key="1">
    <source>
        <dbReference type="SAM" id="Phobius"/>
    </source>
</evidence>
<sequence length="114" mass="11415">MITGWLTVLAVAPLLPLLCGDPGIWPLSMILPPCSAAPVGLALGMGRDRSAGPCAALAGAGVSGAAWLLVCFVADPAWAAGEFAVLVVIGAVLIAFLVELPFFVGFGLGRVVGD</sequence>
<organism evidence="2 3">
    <name type="scientific">Kitasatospora viridis</name>
    <dbReference type="NCBI Taxonomy" id="281105"/>
    <lineage>
        <taxon>Bacteria</taxon>
        <taxon>Bacillati</taxon>
        <taxon>Actinomycetota</taxon>
        <taxon>Actinomycetes</taxon>
        <taxon>Kitasatosporales</taxon>
        <taxon>Streptomycetaceae</taxon>
        <taxon>Kitasatospora</taxon>
    </lineage>
</organism>
<dbReference type="AlphaFoldDB" id="A0A561T771"/>
<comment type="caution">
    <text evidence="2">The sequence shown here is derived from an EMBL/GenBank/DDBJ whole genome shotgun (WGS) entry which is preliminary data.</text>
</comment>
<keyword evidence="3" id="KW-1185">Reference proteome</keyword>
<feature type="transmembrane region" description="Helical" evidence="1">
    <location>
        <begin position="83"/>
        <end position="108"/>
    </location>
</feature>
<evidence type="ECO:0000313" key="3">
    <source>
        <dbReference type="Proteomes" id="UP000317940"/>
    </source>
</evidence>